<reference evidence="7" key="1">
    <citation type="submission" date="2023-10" db="EMBL/GenBank/DDBJ databases">
        <title>Development of a sustainable strategy for remediation of hydrocarbon-contaminated territories based on the waste exchange concept.</title>
        <authorList>
            <person name="Krivoruchko A."/>
        </authorList>
    </citation>
    <scope>NUCLEOTIDE SEQUENCE</scope>
    <source>
        <strain evidence="7">IEGM 68</strain>
    </source>
</reference>
<evidence type="ECO:0000313" key="8">
    <source>
        <dbReference type="Proteomes" id="UP001185863"/>
    </source>
</evidence>
<evidence type="ECO:0000256" key="4">
    <source>
        <dbReference type="PIRSR" id="PIRSR000103-1"/>
    </source>
</evidence>
<feature type="domain" description="3-hydroxyisobutyrate dehydrogenase-like NAD-binding" evidence="6">
    <location>
        <begin position="155"/>
        <end position="250"/>
    </location>
</feature>
<dbReference type="PANTHER" id="PTHR22981">
    <property type="entry name" value="3-HYDROXYISOBUTYRATE DEHYDROGENASE-RELATED"/>
    <property type="match status" value="1"/>
</dbReference>
<dbReference type="SUPFAM" id="SSF51735">
    <property type="entry name" value="NAD(P)-binding Rossmann-fold domains"/>
    <property type="match status" value="1"/>
</dbReference>
<evidence type="ECO:0000259" key="6">
    <source>
        <dbReference type="Pfam" id="PF14833"/>
    </source>
</evidence>
<dbReference type="InterPro" id="IPR029154">
    <property type="entry name" value="HIBADH-like_NADP-bd"/>
</dbReference>
<dbReference type="GO" id="GO:0051287">
    <property type="term" value="F:NAD binding"/>
    <property type="evidence" value="ECO:0007669"/>
    <property type="project" value="InterPro"/>
</dbReference>
<sequence length="254" mass="26187">MGTPIARNFVSAGQPIVVHDADPEARRRFIDDNPTATSTENTAELADCDIVVLVLPNSDIVDQVVLADGGLLSCLKPGSILVDMGSSVPARTQAIEKAAAVRGIDVVDAPVSGGVARARNADLAVMVGGDQSAIDTVLPLLESTGRQIIRVGPVGSGHAVKALNNLLAANGLVAAGEALLVGRKFGIDPATLLSVINAGSGRNQATETKYENFVLSRTFASGFSARLMRKDIGIALDLARQLDASTVLGDALGR</sequence>
<evidence type="ECO:0000259" key="5">
    <source>
        <dbReference type="Pfam" id="PF03446"/>
    </source>
</evidence>
<proteinExistence type="inferred from homology"/>
<dbReference type="EC" id="1.1.-.-" evidence="7"/>
<dbReference type="GO" id="GO:0050661">
    <property type="term" value="F:NADP binding"/>
    <property type="evidence" value="ECO:0007669"/>
    <property type="project" value="InterPro"/>
</dbReference>
<dbReference type="Gene3D" id="1.10.1040.10">
    <property type="entry name" value="N-(1-d-carboxylethyl)-l-norvaline Dehydrogenase, domain 2"/>
    <property type="match status" value="1"/>
</dbReference>
<feature type="non-terminal residue" evidence="7">
    <location>
        <position position="254"/>
    </location>
</feature>
<keyword evidence="2 7" id="KW-0560">Oxidoreductase</keyword>
<name>A0AAE4V5L9_9NOCA</name>
<dbReference type="Gene3D" id="3.40.50.720">
    <property type="entry name" value="NAD(P)-binding Rossmann-like Domain"/>
    <property type="match status" value="1"/>
</dbReference>
<dbReference type="InterPro" id="IPR015815">
    <property type="entry name" value="HIBADH-related"/>
</dbReference>
<dbReference type="InterPro" id="IPR036291">
    <property type="entry name" value="NAD(P)-bd_dom_sf"/>
</dbReference>
<dbReference type="Pfam" id="PF03446">
    <property type="entry name" value="NAD_binding_2"/>
    <property type="match status" value="1"/>
</dbReference>
<dbReference type="InterPro" id="IPR008927">
    <property type="entry name" value="6-PGluconate_DH-like_C_sf"/>
</dbReference>
<feature type="active site" evidence="4">
    <location>
        <position position="161"/>
    </location>
</feature>
<evidence type="ECO:0000256" key="3">
    <source>
        <dbReference type="ARBA" id="ARBA00023027"/>
    </source>
</evidence>
<dbReference type="PIRSF" id="PIRSF000103">
    <property type="entry name" value="HIBADH"/>
    <property type="match status" value="1"/>
</dbReference>
<comment type="similarity">
    <text evidence="1">Belongs to the HIBADH-related family.</text>
</comment>
<protein>
    <submittedName>
        <fullName evidence="7">NAD(P)-dependent oxidoreductase</fullName>
        <ecNumber evidence="7">1.1.-.-</ecNumber>
    </submittedName>
</protein>
<dbReference type="Proteomes" id="UP001185863">
    <property type="component" value="Unassembled WGS sequence"/>
</dbReference>
<accession>A0AAE4V5L9</accession>
<dbReference type="AlphaFoldDB" id="A0AAE4V5L9"/>
<dbReference type="EMBL" id="JAWLUP010000322">
    <property type="protein sequence ID" value="MDV7269098.1"/>
    <property type="molecule type" value="Genomic_DNA"/>
</dbReference>
<dbReference type="PANTHER" id="PTHR22981:SF7">
    <property type="entry name" value="3-HYDROXYISOBUTYRATE DEHYDROGENASE, MITOCHONDRIAL"/>
    <property type="match status" value="1"/>
</dbReference>
<gene>
    <name evidence="7" type="ORF">R4315_31775</name>
</gene>
<dbReference type="RefSeq" id="WP_317769432.1">
    <property type="nucleotide sequence ID" value="NZ_JAWLUP010000322.1"/>
</dbReference>
<evidence type="ECO:0000313" key="7">
    <source>
        <dbReference type="EMBL" id="MDV7269098.1"/>
    </source>
</evidence>
<dbReference type="InterPro" id="IPR013328">
    <property type="entry name" value="6PGD_dom2"/>
</dbReference>
<dbReference type="Pfam" id="PF14833">
    <property type="entry name" value="NAD_binding_11"/>
    <property type="match status" value="1"/>
</dbReference>
<evidence type="ECO:0000256" key="1">
    <source>
        <dbReference type="ARBA" id="ARBA00009080"/>
    </source>
</evidence>
<feature type="domain" description="6-phosphogluconate dehydrogenase NADP-binding" evidence="5">
    <location>
        <begin position="1"/>
        <end position="152"/>
    </location>
</feature>
<evidence type="ECO:0000256" key="2">
    <source>
        <dbReference type="ARBA" id="ARBA00023002"/>
    </source>
</evidence>
<keyword evidence="3" id="KW-0520">NAD</keyword>
<organism evidence="7 8">
    <name type="scientific">Rhodococcus oxybenzonivorans</name>
    <dbReference type="NCBI Taxonomy" id="1990687"/>
    <lineage>
        <taxon>Bacteria</taxon>
        <taxon>Bacillati</taxon>
        <taxon>Actinomycetota</taxon>
        <taxon>Actinomycetes</taxon>
        <taxon>Mycobacteriales</taxon>
        <taxon>Nocardiaceae</taxon>
        <taxon>Rhodococcus</taxon>
    </lineage>
</organism>
<dbReference type="SUPFAM" id="SSF48179">
    <property type="entry name" value="6-phosphogluconate dehydrogenase C-terminal domain-like"/>
    <property type="match status" value="1"/>
</dbReference>
<dbReference type="GO" id="GO:0016616">
    <property type="term" value="F:oxidoreductase activity, acting on the CH-OH group of donors, NAD or NADP as acceptor"/>
    <property type="evidence" value="ECO:0007669"/>
    <property type="project" value="TreeGrafter"/>
</dbReference>
<dbReference type="InterPro" id="IPR006115">
    <property type="entry name" value="6PGDH_NADP-bd"/>
</dbReference>
<comment type="caution">
    <text evidence="7">The sequence shown here is derived from an EMBL/GenBank/DDBJ whole genome shotgun (WGS) entry which is preliminary data.</text>
</comment>